<sequence>MVSDLHTSVNEDVSDDEHSHTESAIRPITNTNTKTETKTKTETLTDTQEILCPICLDSFSNTENNAVPTPTTTSTSKSHTMVRTKPCNHTYHYSCISKWTHRSNSCPTCRRDFEKVEKMSCCAGAGGGKKNGHLMDDDAVNVTGVEYSLSELMGELTIDID</sequence>
<organism evidence="7 8">
    <name type="scientific">Ambrosiozyma monospora</name>
    <name type="common">Yeast</name>
    <name type="synonym">Endomycopsis monosporus</name>
    <dbReference type="NCBI Taxonomy" id="43982"/>
    <lineage>
        <taxon>Eukaryota</taxon>
        <taxon>Fungi</taxon>
        <taxon>Dikarya</taxon>
        <taxon>Ascomycota</taxon>
        <taxon>Saccharomycotina</taxon>
        <taxon>Pichiomycetes</taxon>
        <taxon>Pichiales</taxon>
        <taxon>Pichiaceae</taxon>
        <taxon>Ambrosiozyma</taxon>
    </lineage>
</organism>
<evidence type="ECO:0000256" key="4">
    <source>
        <dbReference type="PROSITE-ProRule" id="PRU00175"/>
    </source>
</evidence>
<proteinExistence type="predicted"/>
<dbReference type="Proteomes" id="UP001165063">
    <property type="component" value="Unassembled WGS sequence"/>
</dbReference>
<evidence type="ECO:0000256" key="3">
    <source>
        <dbReference type="ARBA" id="ARBA00022833"/>
    </source>
</evidence>
<name>A0A9W7DHX2_AMBMO</name>
<evidence type="ECO:0000313" key="8">
    <source>
        <dbReference type="Proteomes" id="UP001165063"/>
    </source>
</evidence>
<dbReference type="InterPro" id="IPR013083">
    <property type="entry name" value="Znf_RING/FYVE/PHD"/>
</dbReference>
<dbReference type="Pfam" id="PF13639">
    <property type="entry name" value="zf-RING_2"/>
    <property type="match status" value="1"/>
</dbReference>
<dbReference type="SUPFAM" id="SSF57850">
    <property type="entry name" value="RING/U-box"/>
    <property type="match status" value="1"/>
</dbReference>
<dbReference type="PANTHER" id="PTHR15710">
    <property type="entry name" value="E3 UBIQUITIN-PROTEIN LIGASE PRAJA"/>
    <property type="match status" value="1"/>
</dbReference>
<protein>
    <submittedName>
        <fullName evidence="7">Unnamed protein product</fullName>
    </submittedName>
</protein>
<evidence type="ECO:0000256" key="1">
    <source>
        <dbReference type="ARBA" id="ARBA00022723"/>
    </source>
</evidence>
<keyword evidence="1" id="KW-0479">Metal-binding</keyword>
<evidence type="ECO:0000256" key="2">
    <source>
        <dbReference type="ARBA" id="ARBA00022771"/>
    </source>
</evidence>
<keyword evidence="3" id="KW-0862">Zinc</keyword>
<dbReference type="GO" id="GO:0008270">
    <property type="term" value="F:zinc ion binding"/>
    <property type="evidence" value="ECO:0007669"/>
    <property type="project" value="UniProtKB-KW"/>
</dbReference>
<evidence type="ECO:0000256" key="5">
    <source>
        <dbReference type="SAM" id="MobiDB-lite"/>
    </source>
</evidence>
<reference evidence="7" key="1">
    <citation type="submission" date="2023-04" db="EMBL/GenBank/DDBJ databases">
        <title>Ambrosiozyma monospora NBRC 1965.</title>
        <authorList>
            <person name="Ichikawa N."/>
            <person name="Sato H."/>
            <person name="Tonouchi N."/>
        </authorList>
    </citation>
    <scope>NUCLEOTIDE SEQUENCE</scope>
    <source>
        <strain evidence="7">NBRC 1965</strain>
    </source>
</reference>
<dbReference type="AlphaFoldDB" id="A0A9W7DHX2"/>
<evidence type="ECO:0000259" key="6">
    <source>
        <dbReference type="PROSITE" id="PS50089"/>
    </source>
</evidence>
<dbReference type="SMART" id="SM00184">
    <property type="entry name" value="RING"/>
    <property type="match status" value="1"/>
</dbReference>
<dbReference type="Gene3D" id="3.30.40.10">
    <property type="entry name" value="Zinc/RING finger domain, C3HC4 (zinc finger)"/>
    <property type="match status" value="1"/>
</dbReference>
<dbReference type="OrthoDB" id="8062037at2759"/>
<feature type="compositionally biased region" description="Polar residues" evidence="5">
    <location>
        <begin position="1"/>
        <end position="11"/>
    </location>
</feature>
<dbReference type="InterPro" id="IPR001841">
    <property type="entry name" value="Znf_RING"/>
</dbReference>
<accession>A0A9W7DHX2</accession>
<keyword evidence="2 4" id="KW-0863">Zinc-finger</keyword>
<dbReference type="PROSITE" id="PS50089">
    <property type="entry name" value="ZF_RING_2"/>
    <property type="match status" value="1"/>
</dbReference>
<feature type="region of interest" description="Disordered" evidence="5">
    <location>
        <begin position="1"/>
        <end position="42"/>
    </location>
</feature>
<dbReference type="PANTHER" id="PTHR15710:SF196">
    <property type="entry name" value="F6A14.12 PROTEIN-RELATED"/>
    <property type="match status" value="1"/>
</dbReference>
<dbReference type="GO" id="GO:0061630">
    <property type="term" value="F:ubiquitin protein ligase activity"/>
    <property type="evidence" value="ECO:0007669"/>
    <property type="project" value="TreeGrafter"/>
</dbReference>
<dbReference type="GO" id="GO:0005737">
    <property type="term" value="C:cytoplasm"/>
    <property type="evidence" value="ECO:0007669"/>
    <property type="project" value="TreeGrafter"/>
</dbReference>
<keyword evidence="8" id="KW-1185">Reference proteome</keyword>
<evidence type="ECO:0000313" key="7">
    <source>
        <dbReference type="EMBL" id="GMG39308.1"/>
    </source>
</evidence>
<feature type="domain" description="RING-type" evidence="6">
    <location>
        <begin position="52"/>
        <end position="110"/>
    </location>
</feature>
<gene>
    <name evidence="7" type="ORF">Amon01_000523000</name>
</gene>
<comment type="caution">
    <text evidence="7">The sequence shown here is derived from an EMBL/GenBank/DDBJ whole genome shotgun (WGS) entry which is preliminary data.</text>
</comment>
<dbReference type="GO" id="GO:0016567">
    <property type="term" value="P:protein ubiquitination"/>
    <property type="evidence" value="ECO:0007669"/>
    <property type="project" value="TreeGrafter"/>
</dbReference>
<dbReference type="EMBL" id="BSXU01002827">
    <property type="protein sequence ID" value="GMG39308.1"/>
    <property type="molecule type" value="Genomic_DNA"/>
</dbReference>